<proteinExistence type="predicted"/>
<comment type="caution">
    <text evidence="2">The sequence shown here is derived from an EMBL/GenBank/DDBJ whole genome shotgun (WGS) entry which is preliminary data.</text>
</comment>
<feature type="compositionally biased region" description="Low complexity" evidence="1">
    <location>
        <begin position="8"/>
        <end position="42"/>
    </location>
</feature>
<reference evidence="2" key="1">
    <citation type="submission" date="2021-09" db="EMBL/GenBank/DDBJ databases">
        <title>A high-quality genome of the endoparasitic fungus Hirsutella rhossiliensis with a comparison of Hirsutella genomes reveals transposable elements contributing to genome size variation.</title>
        <authorList>
            <person name="Lin R."/>
            <person name="Jiao Y."/>
            <person name="Sun X."/>
            <person name="Ling J."/>
            <person name="Xie B."/>
            <person name="Cheng X."/>
        </authorList>
    </citation>
    <scope>NUCLEOTIDE SEQUENCE</scope>
    <source>
        <strain evidence="2">HR02</strain>
    </source>
</reference>
<dbReference type="RefSeq" id="XP_044715374.1">
    <property type="nucleotide sequence ID" value="XM_044869423.1"/>
</dbReference>
<feature type="compositionally biased region" description="Basic and acidic residues" evidence="1">
    <location>
        <begin position="176"/>
        <end position="187"/>
    </location>
</feature>
<protein>
    <submittedName>
        <fullName evidence="2">Uncharacterized protein</fullName>
    </submittedName>
</protein>
<evidence type="ECO:0000313" key="3">
    <source>
        <dbReference type="Proteomes" id="UP000824596"/>
    </source>
</evidence>
<dbReference type="OrthoDB" id="1681166at2759"/>
<sequence>MSAREPETSPAAAAADSNVAAPTASIAAAAAASASATTLTSAKQSSVQTQDQDGLPPADESNPPPPPFEPLFTLLTNTTTNGTIHPRVQYLFSDDDTSVLADPPPPAIAGPDGHAHRPVLVDLAPSPDGSSWTVAWASSLSPDFALTTSRLEPAPQQQHEADASSSAAPGGVLRLEGVEREPVDARPESLPGSASGSGTVGREDVDALADEFRRRMGVLRKVVGEAERRKEVVQRHHHHQPHQPDGAESRSAEPDGSTQDGEAGPVVEAK</sequence>
<feature type="region of interest" description="Disordered" evidence="1">
    <location>
        <begin position="1"/>
        <end position="76"/>
    </location>
</feature>
<dbReference type="GeneID" id="68360081"/>
<organism evidence="2 3">
    <name type="scientific">Hirsutella rhossiliensis</name>
    <dbReference type="NCBI Taxonomy" id="111463"/>
    <lineage>
        <taxon>Eukaryota</taxon>
        <taxon>Fungi</taxon>
        <taxon>Dikarya</taxon>
        <taxon>Ascomycota</taxon>
        <taxon>Pezizomycotina</taxon>
        <taxon>Sordariomycetes</taxon>
        <taxon>Hypocreomycetidae</taxon>
        <taxon>Hypocreales</taxon>
        <taxon>Ophiocordycipitaceae</taxon>
        <taxon>Hirsutella</taxon>
    </lineage>
</organism>
<dbReference type="EMBL" id="JAIZPD010000018">
    <property type="protein sequence ID" value="KAH0957860.1"/>
    <property type="molecule type" value="Genomic_DNA"/>
</dbReference>
<keyword evidence="3" id="KW-1185">Reference proteome</keyword>
<evidence type="ECO:0000256" key="1">
    <source>
        <dbReference type="SAM" id="MobiDB-lite"/>
    </source>
</evidence>
<feature type="region of interest" description="Disordered" evidence="1">
    <location>
        <begin position="220"/>
        <end position="270"/>
    </location>
</feature>
<accession>A0A9P8SDZ6</accession>
<dbReference type="AlphaFoldDB" id="A0A9P8SDZ6"/>
<feature type="region of interest" description="Disordered" evidence="1">
    <location>
        <begin position="147"/>
        <end position="205"/>
    </location>
</feature>
<name>A0A9P8SDZ6_9HYPO</name>
<feature type="compositionally biased region" description="Polar residues" evidence="1">
    <location>
        <begin position="147"/>
        <end position="167"/>
    </location>
</feature>
<feature type="compositionally biased region" description="Basic and acidic residues" evidence="1">
    <location>
        <begin position="222"/>
        <end position="234"/>
    </location>
</feature>
<dbReference type="Proteomes" id="UP000824596">
    <property type="component" value="Unassembled WGS sequence"/>
</dbReference>
<feature type="compositionally biased region" description="Polar residues" evidence="1">
    <location>
        <begin position="43"/>
        <end position="52"/>
    </location>
</feature>
<gene>
    <name evidence="2" type="ORF">HRG_10953</name>
</gene>
<evidence type="ECO:0000313" key="2">
    <source>
        <dbReference type="EMBL" id="KAH0957860.1"/>
    </source>
</evidence>